<evidence type="ECO:0000313" key="2">
    <source>
        <dbReference type="EMBL" id="KKK68867.1"/>
    </source>
</evidence>
<comment type="caution">
    <text evidence="2">The sequence shown here is derived from an EMBL/GenBank/DDBJ whole genome shotgun (WGS) entry which is preliminary data.</text>
</comment>
<dbReference type="AlphaFoldDB" id="A0A0F8XIF4"/>
<protein>
    <submittedName>
        <fullName evidence="2">Uncharacterized protein</fullName>
    </submittedName>
</protein>
<keyword evidence="1" id="KW-0812">Transmembrane</keyword>
<keyword evidence="1" id="KW-1133">Transmembrane helix</keyword>
<evidence type="ECO:0000256" key="1">
    <source>
        <dbReference type="SAM" id="Phobius"/>
    </source>
</evidence>
<sequence length="54" mass="6197">MELTISQLIKIILGVFVFVLVIIGIYLFFRDTVIDFFKNLSGNETTEIFLGLIK</sequence>
<proteinExistence type="predicted"/>
<name>A0A0F8XIF4_9ZZZZ</name>
<accession>A0A0F8XIF4</accession>
<reference evidence="2" key="1">
    <citation type="journal article" date="2015" name="Nature">
        <title>Complex archaea that bridge the gap between prokaryotes and eukaryotes.</title>
        <authorList>
            <person name="Spang A."/>
            <person name="Saw J.H."/>
            <person name="Jorgensen S.L."/>
            <person name="Zaremba-Niedzwiedzka K."/>
            <person name="Martijn J."/>
            <person name="Lind A.E."/>
            <person name="van Eijk R."/>
            <person name="Schleper C."/>
            <person name="Guy L."/>
            <person name="Ettema T.J."/>
        </authorList>
    </citation>
    <scope>NUCLEOTIDE SEQUENCE</scope>
</reference>
<keyword evidence="1" id="KW-0472">Membrane</keyword>
<gene>
    <name evidence="2" type="ORF">LCGC14_2939750</name>
</gene>
<organism evidence="2">
    <name type="scientific">marine sediment metagenome</name>
    <dbReference type="NCBI Taxonomy" id="412755"/>
    <lineage>
        <taxon>unclassified sequences</taxon>
        <taxon>metagenomes</taxon>
        <taxon>ecological metagenomes</taxon>
    </lineage>
</organism>
<feature type="transmembrane region" description="Helical" evidence="1">
    <location>
        <begin position="12"/>
        <end position="29"/>
    </location>
</feature>
<dbReference type="EMBL" id="LAZR01058933">
    <property type="protein sequence ID" value="KKK68867.1"/>
    <property type="molecule type" value="Genomic_DNA"/>
</dbReference>